<dbReference type="PROSITE" id="PS51257">
    <property type="entry name" value="PROKAR_LIPOPROTEIN"/>
    <property type="match status" value="1"/>
</dbReference>
<evidence type="ECO:0000256" key="1">
    <source>
        <dbReference type="SAM" id="MobiDB-lite"/>
    </source>
</evidence>
<dbReference type="RefSeq" id="WP_311345239.1">
    <property type="nucleotide sequence ID" value="NZ_JAVREI010000006.1"/>
</dbReference>
<dbReference type="EMBL" id="JAVREI010000006">
    <property type="protein sequence ID" value="MDT0276421.1"/>
    <property type="molecule type" value="Genomic_DNA"/>
</dbReference>
<dbReference type="Proteomes" id="UP001183222">
    <property type="component" value="Unassembled WGS sequence"/>
</dbReference>
<organism evidence="2 3">
    <name type="scientific">Blastococcus goldschmidtiae</name>
    <dbReference type="NCBI Taxonomy" id="3075546"/>
    <lineage>
        <taxon>Bacteria</taxon>
        <taxon>Bacillati</taxon>
        <taxon>Actinomycetota</taxon>
        <taxon>Actinomycetes</taxon>
        <taxon>Geodermatophilales</taxon>
        <taxon>Geodermatophilaceae</taxon>
        <taxon>Blastococcus</taxon>
    </lineage>
</organism>
<feature type="region of interest" description="Disordered" evidence="1">
    <location>
        <begin position="120"/>
        <end position="144"/>
    </location>
</feature>
<evidence type="ECO:0000313" key="2">
    <source>
        <dbReference type="EMBL" id="MDT0276421.1"/>
    </source>
</evidence>
<evidence type="ECO:0000313" key="3">
    <source>
        <dbReference type="Proteomes" id="UP001183222"/>
    </source>
</evidence>
<reference evidence="3" key="1">
    <citation type="submission" date="2023-07" db="EMBL/GenBank/DDBJ databases">
        <title>30 novel species of actinomycetes from the DSMZ collection.</title>
        <authorList>
            <person name="Nouioui I."/>
        </authorList>
    </citation>
    <scope>NUCLEOTIDE SEQUENCE [LARGE SCALE GENOMIC DNA]</scope>
    <source>
        <strain evidence="3">DSM 46792</strain>
    </source>
</reference>
<sequence>MVRRALRIRPAAVLLIGLAGCGNGPPQVCSLVMLESSVAADLSGLDVDLRSVDAVLCVEDDCAAPDPWSGDAPPGDTVRRVGPDIPRGDEVQVRIVLTDSGTGAEVYRGSGAVPVEVVEPNGPGCGETPVLPTVTADPDGTLRS</sequence>
<accession>A0ABU2K8B7</accession>
<protein>
    <recommendedName>
        <fullName evidence="4">Secreted protein</fullName>
    </recommendedName>
</protein>
<keyword evidence="3" id="KW-1185">Reference proteome</keyword>
<proteinExistence type="predicted"/>
<comment type="caution">
    <text evidence="2">The sequence shown here is derived from an EMBL/GenBank/DDBJ whole genome shotgun (WGS) entry which is preliminary data.</text>
</comment>
<evidence type="ECO:0008006" key="4">
    <source>
        <dbReference type="Google" id="ProtNLM"/>
    </source>
</evidence>
<gene>
    <name evidence="2" type="ORF">RM425_10975</name>
</gene>
<name>A0ABU2K8B7_9ACTN</name>